<dbReference type="InterPro" id="IPR013094">
    <property type="entry name" value="AB_hydrolase_3"/>
</dbReference>
<dbReference type="RefSeq" id="WP_380047408.1">
    <property type="nucleotide sequence ID" value="NZ_JBHSOH010000006.1"/>
</dbReference>
<dbReference type="PANTHER" id="PTHR23025:SF4">
    <property type="entry name" value="ALPHA_BETA HYDROLASE FOLD-3 DOMAIN-CONTAINING PROTEIN"/>
    <property type="match status" value="1"/>
</dbReference>
<keyword evidence="2" id="KW-0378">Hydrolase</keyword>
<accession>A0ABW1DI51</accession>
<dbReference type="EMBL" id="JBHSOH010000006">
    <property type="protein sequence ID" value="MFC5847870.1"/>
    <property type="molecule type" value="Genomic_DNA"/>
</dbReference>
<dbReference type="InterPro" id="IPR029058">
    <property type="entry name" value="AB_hydrolase_fold"/>
</dbReference>
<evidence type="ECO:0000313" key="3">
    <source>
        <dbReference type="Proteomes" id="UP001595979"/>
    </source>
</evidence>
<evidence type="ECO:0000313" key="2">
    <source>
        <dbReference type="EMBL" id="MFC5847870.1"/>
    </source>
</evidence>
<gene>
    <name evidence="2" type="ORF">ACFPQ6_06060</name>
</gene>
<keyword evidence="3" id="KW-1185">Reference proteome</keyword>
<dbReference type="PANTHER" id="PTHR23025">
    <property type="entry name" value="TRIACYLGLYCEROL LIPASE"/>
    <property type="match status" value="1"/>
</dbReference>
<name>A0ABW1DI51_9DEIO</name>
<feature type="domain" description="Alpha/beta hydrolase fold-3" evidence="1">
    <location>
        <begin position="77"/>
        <end position="281"/>
    </location>
</feature>
<sequence>MPLDPAVQAILNHLAGLPRPTSIEQLRAGQSVSALPGRPVGIGPVRDLTLPGPASELPARLYTPTGEAPAAGWPLAVFFHGGGFVLGDIASHDSLCRELCASGAVAVLSVEYRLAPEFPFPAPVDDAYAAYLWAASHAAELGADPARLAVAGDSAGAALSIAVTLRARDEGGKAPQAQLLIYPPADLLNESGSRRANAEGYFLTRDMMGMFGRAYITDPAHLSHPHVSPILAELHDLPPALVLTAEFDPLHDEGVAYAQALRAAGNHVEELAGPGLIHGFANMTGVVPAAAALIDRAGAWLGETLRS</sequence>
<reference evidence="3" key="1">
    <citation type="journal article" date="2019" name="Int. J. Syst. Evol. Microbiol.">
        <title>The Global Catalogue of Microorganisms (GCM) 10K type strain sequencing project: providing services to taxonomists for standard genome sequencing and annotation.</title>
        <authorList>
            <consortium name="The Broad Institute Genomics Platform"/>
            <consortium name="The Broad Institute Genome Sequencing Center for Infectious Disease"/>
            <person name="Wu L."/>
            <person name="Ma J."/>
        </authorList>
    </citation>
    <scope>NUCLEOTIDE SEQUENCE [LARGE SCALE GENOMIC DNA]</scope>
    <source>
        <strain evidence="3">CGMCC 1.15053</strain>
    </source>
</reference>
<protein>
    <submittedName>
        <fullName evidence="2">Alpha/beta hydrolase</fullName>
    </submittedName>
</protein>
<organism evidence="2 3">
    <name type="scientific">Deinococcus petrolearius</name>
    <dbReference type="NCBI Taxonomy" id="1751295"/>
    <lineage>
        <taxon>Bacteria</taxon>
        <taxon>Thermotogati</taxon>
        <taxon>Deinococcota</taxon>
        <taxon>Deinococci</taxon>
        <taxon>Deinococcales</taxon>
        <taxon>Deinococcaceae</taxon>
        <taxon>Deinococcus</taxon>
    </lineage>
</organism>
<comment type="caution">
    <text evidence="2">The sequence shown here is derived from an EMBL/GenBank/DDBJ whole genome shotgun (WGS) entry which is preliminary data.</text>
</comment>
<dbReference type="Pfam" id="PF07859">
    <property type="entry name" value="Abhydrolase_3"/>
    <property type="match status" value="1"/>
</dbReference>
<dbReference type="GO" id="GO:0016787">
    <property type="term" value="F:hydrolase activity"/>
    <property type="evidence" value="ECO:0007669"/>
    <property type="project" value="UniProtKB-KW"/>
</dbReference>
<dbReference type="Gene3D" id="3.40.50.1820">
    <property type="entry name" value="alpha/beta hydrolase"/>
    <property type="match status" value="1"/>
</dbReference>
<proteinExistence type="predicted"/>
<dbReference type="SUPFAM" id="SSF53474">
    <property type="entry name" value="alpha/beta-Hydrolases"/>
    <property type="match status" value="1"/>
</dbReference>
<evidence type="ECO:0000259" key="1">
    <source>
        <dbReference type="Pfam" id="PF07859"/>
    </source>
</evidence>
<dbReference type="Proteomes" id="UP001595979">
    <property type="component" value="Unassembled WGS sequence"/>
</dbReference>